<evidence type="ECO:0000313" key="2">
    <source>
        <dbReference type="EMBL" id="PPE05953.1"/>
    </source>
</evidence>
<keyword evidence="1" id="KW-0812">Transmembrane</keyword>
<dbReference type="EMBL" id="PHNE01000001">
    <property type="protein sequence ID" value="PPE05953.1"/>
    <property type="molecule type" value="Genomic_DNA"/>
</dbReference>
<sequence>MKIKKQTKEEKQFKKELNFKSDCWDTTLKNKVLVDYIFENKSHDEISDEFGLFKMNYRQKHMWKRMLFYILSLTLMASVIAFWFFMFVAIVGTTIEHLKQAENWDMSKYQLDTKTYFLVSLILFNFNPCLFIFLIWINKQYPAKNKWELYWKLFLKHKKQDFNLRAMNDALVKAEDNYLLKKEGDNHE</sequence>
<proteinExistence type="predicted"/>
<feature type="transmembrane region" description="Helical" evidence="1">
    <location>
        <begin position="115"/>
        <end position="137"/>
    </location>
</feature>
<gene>
    <name evidence="2" type="ORF">ELUCI_v1c02440</name>
</gene>
<dbReference type="AlphaFoldDB" id="A0A2S5RF59"/>
<comment type="caution">
    <text evidence="2">The sequence shown here is derived from an EMBL/GenBank/DDBJ whole genome shotgun (WGS) entry which is preliminary data.</text>
</comment>
<protein>
    <submittedName>
        <fullName evidence="2">Uncharacterized protein</fullName>
    </submittedName>
</protein>
<organism evidence="2 3">
    <name type="scientific">Williamsoniiplasma lucivorax</name>
    <dbReference type="NCBI Taxonomy" id="209274"/>
    <lineage>
        <taxon>Bacteria</taxon>
        <taxon>Bacillati</taxon>
        <taxon>Mycoplasmatota</taxon>
        <taxon>Mollicutes</taxon>
        <taxon>Entomoplasmatales</taxon>
        <taxon>Williamsoniiplasma</taxon>
    </lineage>
</organism>
<name>A0A2S5RF59_9MOLU</name>
<keyword evidence="3" id="KW-1185">Reference proteome</keyword>
<feature type="transmembrane region" description="Helical" evidence="1">
    <location>
        <begin position="67"/>
        <end position="95"/>
    </location>
</feature>
<keyword evidence="1" id="KW-1133">Transmembrane helix</keyword>
<accession>A0A2S5RF59</accession>
<reference evidence="2 3" key="1">
    <citation type="submission" date="2017-11" db="EMBL/GenBank/DDBJ databases">
        <title>Genome sequence of Entomoplasma lucivorax PIPN-2 (ATCC 49196).</title>
        <authorList>
            <person name="Lo W.-S."/>
            <person name="Gasparich G.E."/>
            <person name="Kuo C.-H."/>
        </authorList>
    </citation>
    <scope>NUCLEOTIDE SEQUENCE [LARGE SCALE GENOMIC DNA]</scope>
    <source>
        <strain evidence="2 3">PIPN-2</strain>
    </source>
</reference>
<keyword evidence="1" id="KW-0472">Membrane</keyword>
<evidence type="ECO:0000313" key="3">
    <source>
        <dbReference type="Proteomes" id="UP000237865"/>
    </source>
</evidence>
<dbReference type="Proteomes" id="UP000237865">
    <property type="component" value="Unassembled WGS sequence"/>
</dbReference>
<evidence type="ECO:0000256" key="1">
    <source>
        <dbReference type="SAM" id="Phobius"/>
    </source>
</evidence>
<dbReference type="RefSeq" id="WP_028126649.1">
    <property type="nucleotide sequence ID" value="NZ_PHNE01000001.1"/>
</dbReference>